<name>A0A418WNI9_9SPHN</name>
<evidence type="ECO:0000313" key="2">
    <source>
        <dbReference type="EMBL" id="RJF91557.1"/>
    </source>
</evidence>
<reference evidence="2 3" key="1">
    <citation type="submission" date="2018-09" db="EMBL/GenBank/DDBJ databases">
        <authorList>
            <person name="Zhu H."/>
        </authorList>
    </citation>
    <scope>NUCLEOTIDE SEQUENCE [LARGE SCALE GENOMIC DNA]</scope>
    <source>
        <strain evidence="2 3">K2R01-6</strain>
    </source>
</reference>
<sequence length="87" mass="9678">MRFGLVVTGFVLIALAPVVGVLPGPGGIVVFAIGASLALKNSRWVKKRYAEFKKRHPRYGDWADWGLRRQSAKRRAEIARQDVAESD</sequence>
<proteinExistence type="predicted"/>
<feature type="transmembrane region" description="Helical" evidence="1">
    <location>
        <begin position="6"/>
        <end position="39"/>
    </location>
</feature>
<accession>A0A418WNI9</accession>
<keyword evidence="3" id="KW-1185">Reference proteome</keyword>
<gene>
    <name evidence="2" type="ORF">D3876_12285</name>
</gene>
<evidence type="ECO:0000256" key="1">
    <source>
        <dbReference type="SAM" id="Phobius"/>
    </source>
</evidence>
<dbReference type="EMBL" id="QYUM01000003">
    <property type="protein sequence ID" value="RJF91557.1"/>
    <property type="molecule type" value="Genomic_DNA"/>
</dbReference>
<keyword evidence="1" id="KW-0472">Membrane</keyword>
<comment type="caution">
    <text evidence="2">The sequence shown here is derived from an EMBL/GenBank/DDBJ whole genome shotgun (WGS) entry which is preliminary data.</text>
</comment>
<dbReference type="AlphaFoldDB" id="A0A418WNI9"/>
<protein>
    <submittedName>
        <fullName evidence="2">Uncharacterized protein</fullName>
    </submittedName>
</protein>
<keyword evidence="1" id="KW-0812">Transmembrane</keyword>
<keyword evidence="1" id="KW-1133">Transmembrane helix</keyword>
<dbReference type="Proteomes" id="UP000286100">
    <property type="component" value="Unassembled WGS sequence"/>
</dbReference>
<organism evidence="2 3">
    <name type="scientific">Sphingomonas cavernae</name>
    <dbReference type="NCBI Taxonomy" id="2320861"/>
    <lineage>
        <taxon>Bacteria</taxon>
        <taxon>Pseudomonadati</taxon>
        <taxon>Pseudomonadota</taxon>
        <taxon>Alphaproteobacteria</taxon>
        <taxon>Sphingomonadales</taxon>
        <taxon>Sphingomonadaceae</taxon>
        <taxon>Sphingomonas</taxon>
    </lineage>
</organism>
<evidence type="ECO:0000313" key="3">
    <source>
        <dbReference type="Proteomes" id="UP000286100"/>
    </source>
</evidence>
<dbReference type="OrthoDB" id="7594663at2"/>